<evidence type="ECO:0000256" key="1">
    <source>
        <dbReference type="SAM" id="Phobius"/>
    </source>
</evidence>
<gene>
    <name evidence="2" type="ORF">EOE48_01170</name>
</gene>
<keyword evidence="1" id="KW-1133">Transmembrane helix</keyword>
<dbReference type="Pfam" id="PF22258">
    <property type="entry name" value="DUF6949"/>
    <property type="match status" value="1"/>
</dbReference>
<dbReference type="AlphaFoldDB" id="A0A437PHD5"/>
<dbReference type="OrthoDB" id="8451574at2"/>
<name>A0A437PHD5_9HYPH</name>
<keyword evidence="3" id="KW-1185">Reference proteome</keyword>
<protein>
    <submittedName>
        <fullName evidence="2">Uncharacterized protein</fullName>
    </submittedName>
</protein>
<dbReference type="Proteomes" id="UP000286997">
    <property type="component" value="Unassembled WGS sequence"/>
</dbReference>
<dbReference type="EMBL" id="SACP01000001">
    <property type="protein sequence ID" value="RVU21689.1"/>
    <property type="molecule type" value="Genomic_DNA"/>
</dbReference>
<keyword evidence="1" id="KW-0812">Transmembrane</keyword>
<accession>A0A437PHD5</accession>
<evidence type="ECO:0000313" key="3">
    <source>
        <dbReference type="Proteomes" id="UP000286997"/>
    </source>
</evidence>
<reference evidence="2 3" key="1">
    <citation type="submission" date="2019-01" db="EMBL/GenBank/DDBJ databases">
        <authorList>
            <person name="Chen W.-M."/>
        </authorList>
    </citation>
    <scope>NUCLEOTIDE SEQUENCE [LARGE SCALE GENOMIC DNA]</scope>
    <source>
        <strain evidence="2 3">TER-1</strain>
    </source>
</reference>
<dbReference type="RefSeq" id="WP_127726932.1">
    <property type="nucleotide sequence ID" value="NZ_SACP01000001.1"/>
</dbReference>
<feature type="transmembrane region" description="Helical" evidence="1">
    <location>
        <begin position="46"/>
        <end position="68"/>
    </location>
</feature>
<evidence type="ECO:0000313" key="2">
    <source>
        <dbReference type="EMBL" id="RVU21689.1"/>
    </source>
</evidence>
<sequence>MALSPAALENLQTLVLGLAFAGLLASAFELLTARRASFGLLRDGGLAAFAFVPVLAFVAPFIILRNTVRGRRIEGRPIPFVMLATMIACGWSLVSGRVVLDLAHMVAGA</sequence>
<feature type="transmembrane region" description="Helical" evidence="1">
    <location>
        <begin position="80"/>
        <end position="100"/>
    </location>
</feature>
<dbReference type="InterPro" id="IPR053803">
    <property type="entry name" value="DUF6949"/>
</dbReference>
<proteinExistence type="predicted"/>
<organism evidence="2 3">
    <name type="scientific">Methylobacterium oryzihabitans</name>
    <dbReference type="NCBI Taxonomy" id="2499852"/>
    <lineage>
        <taxon>Bacteria</taxon>
        <taxon>Pseudomonadati</taxon>
        <taxon>Pseudomonadota</taxon>
        <taxon>Alphaproteobacteria</taxon>
        <taxon>Hyphomicrobiales</taxon>
        <taxon>Methylobacteriaceae</taxon>
        <taxon>Methylobacterium</taxon>
    </lineage>
</organism>
<comment type="caution">
    <text evidence="2">The sequence shown here is derived from an EMBL/GenBank/DDBJ whole genome shotgun (WGS) entry which is preliminary data.</text>
</comment>
<keyword evidence="1" id="KW-0472">Membrane</keyword>